<evidence type="ECO:0000313" key="4">
    <source>
        <dbReference type="Proteomes" id="UP000078476"/>
    </source>
</evidence>
<feature type="domain" description="Cytochrome P460" evidence="2">
    <location>
        <begin position="38"/>
        <end position="160"/>
    </location>
</feature>
<protein>
    <submittedName>
        <fullName evidence="3">Cytochrome P460</fullName>
    </submittedName>
</protein>
<dbReference type="AlphaFoldDB" id="A0A177NRG9"/>
<organism evidence="3 4">
    <name type="scientific">Methylomonas lenta</name>
    <dbReference type="NCBI Taxonomy" id="980561"/>
    <lineage>
        <taxon>Bacteria</taxon>
        <taxon>Pseudomonadati</taxon>
        <taxon>Pseudomonadota</taxon>
        <taxon>Gammaproteobacteria</taxon>
        <taxon>Methylococcales</taxon>
        <taxon>Methylococcaceae</taxon>
        <taxon>Methylomonas</taxon>
    </lineage>
</organism>
<accession>A0A177NRG9</accession>
<dbReference type="EMBL" id="LUUI01000041">
    <property type="protein sequence ID" value="OAI20565.1"/>
    <property type="molecule type" value="Genomic_DNA"/>
</dbReference>
<dbReference type="Pfam" id="PF16694">
    <property type="entry name" value="Cytochrome_P460"/>
    <property type="match status" value="1"/>
</dbReference>
<dbReference type="InterPro" id="IPR032033">
    <property type="entry name" value="Cytochrome_P460"/>
</dbReference>
<dbReference type="Proteomes" id="UP000078476">
    <property type="component" value="Unassembled WGS sequence"/>
</dbReference>
<feature type="chain" id="PRO_5008069458" evidence="1">
    <location>
        <begin position="25"/>
        <end position="166"/>
    </location>
</feature>
<sequence length="166" mass="18377">MKKTTTAACLLAAATFMLTTTLHAETSADKPVKPQHGEYKDWLTLSVSHRLDKKLVRSILGNDIAIKAAREGKMKPWPDGTIIAKVGWKEKIDPNWPQAIIPGEFAGAEAMIKDSKKFAETGGWGFGQWVDAKLVMHDKEKSATCFACHTPMKDADYVYTVPVMQQ</sequence>
<reference evidence="3 4" key="1">
    <citation type="submission" date="2016-03" db="EMBL/GenBank/DDBJ databases">
        <authorList>
            <person name="Ploux O."/>
        </authorList>
    </citation>
    <scope>NUCLEOTIDE SEQUENCE [LARGE SCALE GENOMIC DNA]</scope>
    <source>
        <strain evidence="3 4">R-45370</strain>
    </source>
</reference>
<proteinExistence type="predicted"/>
<evidence type="ECO:0000259" key="2">
    <source>
        <dbReference type="Pfam" id="PF16694"/>
    </source>
</evidence>
<evidence type="ECO:0000256" key="1">
    <source>
        <dbReference type="SAM" id="SignalP"/>
    </source>
</evidence>
<keyword evidence="1" id="KW-0732">Signal</keyword>
<keyword evidence="4" id="KW-1185">Reference proteome</keyword>
<name>A0A177NRG9_9GAMM</name>
<dbReference type="Gene3D" id="3.50.70.20">
    <property type="entry name" value="Cytochrome P460"/>
    <property type="match status" value="1"/>
</dbReference>
<dbReference type="OrthoDB" id="511546at2"/>
<dbReference type="InterPro" id="IPR038142">
    <property type="entry name" value="Cytochrome_P460_sp"/>
</dbReference>
<feature type="signal peptide" evidence="1">
    <location>
        <begin position="1"/>
        <end position="24"/>
    </location>
</feature>
<gene>
    <name evidence="3" type="ORF">A1359_20770</name>
</gene>
<dbReference type="RefSeq" id="WP_066977599.1">
    <property type="nucleotide sequence ID" value="NZ_LUUI01000041.1"/>
</dbReference>
<evidence type="ECO:0000313" key="3">
    <source>
        <dbReference type="EMBL" id="OAI20565.1"/>
    </source>
</evidence>
<comment type="caution">
    <text evidence="3">The sequence shown here is derived from an EMBL/GenBank/DDBJ whole genome shotgun (WGS) entry which is preliminary data.</text>
</comment>
<dbReference type="STRING" id="980561.A1359_20770"/>
<dbReference type="CDD" id="cd20753">
    <property type="entry name" value="cyt_P460_Mc-like"/>
    <property type="match status" value="1"/>
</dbReference>